<accession>A0A2P6VJN8</accession>
<feature type="compositionally biased region" description="Acidic residues" evidence="1">
    <location>
        <begin position="60"/>
        <end position="81"/>
    </location>
</feature>
<sequence>MSLMRSKRDRKAPERLGAFASAPEAEELEEPQRKRVAAAAAASAAAAELDSQCEQPGGEAADEEEEGSEEEEEDSGSDDERESSGENEMAATAARRPAKRRRTAAAAKPYVPAPPAEPRSRGDMLSLLFACPALIDALLEADGLRTISLVARDAANLAAALGARGAEAAPLWRQMACRCQPDLSADANAEQERAAILRGIRGDIARKEVVNKSTAQGEFRLTQKELGALPFTTRRNMWFGATAPDVKMYNKLEVLAVAHRKFGCAAGLASAKAAAGGRAAESSEARQARKIQQEARRRELDAALRAVGLTSQHSHELRDHKPQIKAFIKRNRGSVAGILELYEQQRQAAEAAAALRAADYKARLKRREKLMGSLFMANLTSERERPPALAFVSGEGSQSVAEVVATLRADKAARQAKAERAERVKQLLAAEGLEGYRGRVPSVAAFENSGVGSAEAAVAETRAQRDREKGSVARSAAICARLEAEGLQGQHHDAAVTAYICSGEGSEEAAVAAARGAAAAAAAAADAVVARRTRVNELLAAEDLEGCASRYGAPAVHDFIRTGEGTAEAAVAAVRAVAERCTAIAACLQSEGLQQYNHVAAVQQYVRGDGSEEAALAAARAAAERVQQVQARRASITGSLALMAAEGETFHELCWRVPGLEAFVYDGAGSEAETLAAVSRVLRAEADQRKRRERVDAALAAEGLQGFVINHWETGLILDKYLEYGEGTVEGVVAAARKRREEEAALAARRAARQAEQAAAQAAAAAAAPHGNAGAPWL</sequence>
<dbReference type="OrthoDB" id="2106979at2759"/>
<evidence type="ECO:0000313" key="2">
    <source>
        <dbReference type="EMBL" id="PSC74321.1"/>
    </source>
</evidence>
<proteinExistence type="predicted"/>
<dbReference type="EMBL" id="LHPF02000005">
    <property type="protein sequence ID" value="PSC74321.1"/>
    <property type="molecule type" value="Genomic_DNA"/>
</dbReference>
<dbReference type="STRING" id="554055.A0A2P6VJN8"/>
<feature type="region of interest" description="Disordered" evidence="1">
    <location>
        <begin position="1"/>
        <end position="119"/>
    </location>
</feature>
<reference evidence="2 3" key="1">
    <citation type="journal article" date="2018" name="Plant J.">
        <title>Genome sequences of Chlorella sorokiniana UTEX 1602 and Micractinium conductrix SAG 241.80: implications to maltose excretion by a green alga.</title>
        <authorList>
            <person name="Arriola M.B."/>
            <person name="Velmurugan N."/>
            <person name="Zhang Y."/>
            <person name="Plunkett M.H."/>
            <person name="Hondzo H."/>
            <person name="Barney B.M."/>
        </authorList>
    </citation>
    <scope>NUCLEOTIDE SEQUENCE [LARGE SCALE GENOMIC DNA]</scope>
    <source>
        <strain evidence="2 3">SAG 241.80</strain>
    </source>
</reference>
<feature type="compositionally biased region" description="Low complexity" evidence="1">
    <location>
        <begin position="37"/>
        <end position="47"/>
    </location>
</feature>
<organism evidence="2 3">
    <name type="scientific">Micractinium conductrix</name>
    <dbReference type="NCBI Taxonomy" id="554055"/>
    <lineage>
        <taxon>Eukaryota</taxon>
        <taxon>Viridiplantae</taxon>
        <taxon>Chlorophyta</taxon>
        <taxon>core chlorophytes</taxon>
        <taxon>Trebouxiophyceae</taxon>
        <taxon>Chlorellales</taxon>
        <taxon>Chlorellaceae</taxon>
        <taxon>Chlorella clade</taxon>
        <taxon>Micractinium</taxon>
    </lineage>
</organism>
<evidence type="ECO:0000313" key="3">
    <source>
        <dbReference type="Proteomes" id="UP000239649"/>
    </source>
</evidence>
<comment type="caution">
    <text evidence="2">The sequence shown here is derived from an EMBL/GenBank/DDBJ whole genome shotgun (WGS) entry which is preliminary data.</text>
</comment>
<name>A0A2P6VJN8_9CHLO</name>
<dbReference type="Proteomes" id="UP000239649">
    <property type="component" value="Unassembled WGS sequence"/>
</dbReference>
<dbReference type="AlphaFoldDB" id="A0A2P6VJN8"/>
<feature type="compositionally biased region" description="Basic residues" evidence="1">
    <location>
        <begin position="1"/>
        <end position="10"/>
    </location>
</feature>
<dbReference type="CDD" id="cd21075">
    <property type="entry name" value="DBD_XPA-like"/>
    <property type="match status" value="1"/>
</dbReference>
<evidence type="ECO:0000256" key="1">
    <source>
        <dbReference type="SAM" id="MobiDB-lite"/>
    </source>
</evidence>
<protein>
    <submittedName>
        <fullName evidence="2">Uncharacterized protein</fullName>
    </submittedName>
</protein>
<keyword evidence="3" id="KW-1185">Reference proteome</keyword>
<gene>
    <name evidence="2" type="ORF">C2E20_2762</name>
</gene>